<comment type="similarity">
    <text evidence="1 5">Belongs to the class-C beta-lactamase family.</text>
</comment>
<evidence type="ECO:0000256" key="5">
    <source>
        <dbReference type="RuleBase" id="RU361140"/>
    </source>
</evidence>
<keyword evidence="9" id="KW-1185">Reference proteome</keyword>
<reference evidence="8 9" key="1">
    <citation type="journal article" date="2011" name="Stand. Genomic Sci.">
        <title>Complete genome sequence of Isosphaera pallida type strain (IS1B).</title>
        <authorList>
            <consortium name="US DOE Joint Genome Institute (JGI-PGF)"/>
            <person name="Goker M."/>
            <person name="Cleland D."/>
            <person name="Saunders E."/>
            <person name="Lapidus A."/>
            <person name="Nolan M."/>
            <person name="Lucas S."/>
            <person name="Hammon N."/>
            <person name="Deshpande S."/>
            <person name="Cheng J.F."/>
            <person name="Tapia R."/>
            <person name="Han C."/>
            <person name="Goodwin L."/>
            <person name="Pitluck S."/>
            <person name="Liolios K."/>
            <person name="Pagani I."/>
            <person name="Ivanova N."/>
            <person name="Mavromatis K."/>
            <person name="Pati A."/>
            <person name="Chen A."/>
            <person name="Palaniappan K."/>
            <person name="Land M."/>
            <person name="Hauser L."/>
            <person name="Chang Y.J."/>
            <person name="Jeffries C.D."/>
            <person name="Detter J.C."/>
            <person name="Beck B."/>
            <person name="Woyke T."/>
            <person name="Bristow J."/>
            <person name="Eisen J.A."/>
            <person name="Markowitz V."/>
            <person name="Hugenholtz P."/>
            <person name="Kyrpides N.C."/>
            <person name="Klenk H.P."/>
        </authorList>
    </citation>
    <scope>NUCLEOTIDE SEQUENCE [LARGE SCALE GENOMIC DNA]</scope>
    <source>
        <strain evidence="9">ATCC 43644 / DSM 9630 / IS1B</strain>
    </source>
</reference>
<dbReference type="InterPro" id="IPR012338">
    <property type="entry name" value="Beta-lactam/transpept-like"/>
</dbReference>
<dbReference type="MEROPS" id="S12.006"/>
<dbReference type="InParanoid" id="E8R5L2"/>
<feature type="domain" description="Beta-lactamase-related" evidence="7">
    <location>
        <begin position="61"/>
        <end position="388"/>
    </location>
</feature>
<dbReference type="PANTHER" id="PTHR22935">
    <property type="entry name" value="PENICILLIN-BINDING PROTEIN"/>
    <property type="match status" value="1"/>
</dbReference>
<dbReference type="STRING" id="575540.Isop_1174"/>
<dbReference type="InterPro" id="IPR001466">
    <property type="entry name" value="Beta-lactam-related"/>
</dbReference>
<feature type="region of interest" description="Disordered" evidence="6">
    <location>
        <begin position="250"/>
        <end position="271"/>
    </location>
</feature>
<dbReference type="OrthoDB" id="9803467at2"/>
<comment type="similarity">
    <text evidence="4">Belongs to the beta-lactamase family.</text>
</comment>
<dbReference type="AlphaFoldDB" id="E8R5L2"/>
<evidence type="ECO:0000259" key="7">
    <source>
        <dbReference type="Pfam" id="PF00144"/>
    </source>
</evidence>
<dbReference type="EMBL" id="CP002353">
    <property type="protein sequence ID" value="ADV61761.1"/>
    <property type="molecule type" value="Genomic_DNA"/>
</dbReference>
<evidence type="ECO:0000313" key="9">
    <source>
        <dbReference type="Proteomes" id="UP000008631"/>
    </source>
</evidence>
<dbReference type="GO" id="GO:0030288">
    <property type="term" value="C:outer membrane-bounded periplasmic space"/>
    <property type="evidence" value="ECO:0007669"/>
    <property type="project" value="InterPro"/>
</dbReference>
<feature type="compositionally biased region" description="Basic and acidic residues" evidence="6">
    <location>
        <begin position="258"/>
        <end position="271"/>
    </location>
</feature>
<dbReference type="Gene3D" id="3.40.710.10">
    <property type="entry name" value="DD-peptidase/beta-lactamase superfamily"/>
    <property type="match status" value="1"/>
</dbReference>
<evidence type="ECO:0000313" key="8">
    <source>
        <dbReference type="EMBL" id="ADV61761.1"/>
    </source>
</evidence>
<dbReference type="PANTHER" id="PTHR22935:SF95">
    <property type="entry name" value="BETA-LACTAMASE-LIKE 1-RELATED"/>
    <property type="match status" value="1"/>
</dbReference>
<proteinExistence type="inferred from homology"/>
<accession>E8R5L2</accession>
<comment type="catalytic activity">
    <reaction evidence="5">
        <text>a beta-lactam + H2O = a substituted beta-amino acid</text>
        <dbReference type="Rhea" id="RHEA:20401"/>
        <dbReference type="ChEBI" id="CHEBI:15377"/>
        <dbReference type="ChEBI" id="CHEBI:35627"/>
        <dbReference type="ChEBI" id="CHEBI:140347"/>
        <dbReference type="EC" id="3.5.2.6"/>
    </reaction>
</comment>
<keyword evidence="2 5" id="KW-0378">Hydrolase</keyword>
<dbReference type="FunCoup" id="E8R5L2">
    <property type="interactions" value="68"/>
</dbReference>
<dbReference type="SMR" id="E8R5L2"/>
<evidence type="ECO:0000256" key="4">
    <source>
        <dbReference type="ARBA" id="ARBA00038473"/>
    </source>
</evidence>
<dbReference type="GO" id="GO:0046677">
    <property type="term" value="P:response to antibiotic"/>
    <property type="evidence" value="ECO:0007669"/>
    <property type="project" value="UniProtKB-UniRule"/>
</dbReference>
<evidence type="ECO:0000256" key="1">
    <source>
        <dbReference type="ARBA" id="ARBA00007840"/>
    </source>
</evidence>
<evidence type="ECO:0000256" key="2">
    <source>
        <dbReference type="ARBA" id="ARBA00022801"/>
    </source>
</evidence>
<gene>
    <name evidence="8" type="ordered locus">Isop_1174</name>
</gene>
<dbReference type="InterPro" id="IPR001586">
    <property type="entry name" value="Beta-lactam_class-C_AS"/>
</dbReference>
<dbReference type="SUPFAM" id="SSF56601">
    <property type="entry name" value="beta-lactamase/transpeptidase-like"/>
    <property type="match status" value="1"/>
</dbReference>
<name>E8R5L2_ISOPI</name>
<dbReference type="GO" id="GO:0008800">
    <property type="term" value="F:beta-lactamase activity"/>
    <property type="evidence" value="ECO:0007669"/>
    <property type="project" value="UniProtKB-UniRule"/>
</dbReference>
<protein>
    <recommendedName>
        <fullName evidence="5">Beta-lactamase</fullName>
        <ecNumber evidence="5">3.5.2.6</ecNumber>
    </recommendedName>
</protein>
<dbReference type="KEGG" id="ipa:Isop_1174"/>
<organism evidence="8 9">
    <name type="scientific">Isosphaera pallida (strain ATCC 43644 / DSM 9630 / IS1B)</name>
    <dbReference type="NCBI Taxonomy" id="575540"/>
    <lineage>
        <taxon>Bacteria</taxon>
        <taxon>Pseudomonadati</taxon>
        <taxon>Planctomycetota</taxon>
        <taxon>Planctomycetia</taxon>
        <taxon>Isosphaerales</taxon>
        <taxon>Isosphaeraceae</taxon>
        <taxon>Isosphaera</taxon>
    </lineage>
</organism>
<dbReference type="EC" id="3.5.2.6" evidence="5"/>
<dbReference type="Pfam" id="PF00144">
    <property type="entry name" value="Beta-lactamase"/>
    <property type="match status" value="1"/>
</dbReference>
<dbReference type="eggNOG" id="COG1680">
    <property type="taxonomic scope" value="Bacteria"/>
</dbReference>
<evidence type="ECO:0000256" key="3">
    <source>
        <dbReference type="ARBA" id="ARBA00023251"/>
    </source>
</evidence>
<evidence type="ECO:0000256" key="6">
    <source>
        <dbReference type="SAM" id="MobiDB-lite"/>
    </source>
</evidence>
<dbReference type="GO" id="GO:0017001">
    <property type="term" value="P:antibiotic catabolic process"/>
    <property type="evidence" value="ECO:0007669"/>
    <property type="project" value="InterPro"/>
</dbReference>
<keyword evidence="3 5" id="KW-0046">Antibiotic resistance</keyword>
<dbReference type="InterPro" id="IPR051478">
    <property type="entry name" value="Beta-lactamase-like_AB/R"/>
</dbReference>
<dbReference type="HOGENOM" id="CLU_020027_7_0_0"/>
<sequence length="404" mass="43965">MLGSPLGRRSILRAATWTVALGAAGWRLGWVAARPDFASLRDDFDPTEALRESCRAWSENHDNAAVAVGWIRDGHAEFAGFGKAETISNGPAARIEPPRADSIFEIGSISKVFTGLLLAHAVETDGVALDEPFALLLPEEIRDAWKLPTFEGVPFTPRHLATHTSGLPRLGGDVLVASVSSSNPYQNATEASLVRLLPHLKLLSRPGERHLYSNLGVGMLGHGLARRAGCTYGALLDRVIVGPLGMSDTVASTASNDQRPDPTRRVAGRKRDGTPAPFWDFDVYDGAGGIRSTLADLLRFAQAHLEGLENPKAPLASAIRRATSTWFVIEPQHAEVGLNWFRRLPAADDKHGVFFLWHNGETGGFRSFLGIRPDRRAAVVLLMARADPSLEPSCVRFLETLEWH</sequence>
<dbReference type="PROSITE" id="PS00336">
    <property type="entry name" value="BETA_LACTAMASE_C"/>
    <property type="match status" value="1"/>
</dbReference>
<dbReference type="Proteomes" id="UP000008631">
    <property type="component" value="Chromosome"/>
</dbReference>